<accession>A0A6A5ZPV7</accession>
<dbReference type="EMBL" id="ML977312">
    <property type="protein sequence ID" value="KAF2121276.1"/>
    <property type="molecule type" value="Genomic_DNA"/>
</dbReference>
<gene>
    <name evidence="2" type="ORF">BDV96DRAFT_563916</name>
</gene>
<protein>
    <submittedName>
        <fullName evidence="2">Uncharacterized protein</fullName>
    </submittedName>
</protein>
<feature type="compositionally biased region" description="Basic and acidic residues" evidence="1">
    <location>
        <begin position="1"/>
        <end position="11"/>
    </location>
</feature>
<evidence type="ECO:0000313" key="3">
    <source>
        <dbReference type="Proteomes" id="UP000799770"/>
    </source>
</evidence>
<proteinExistence type="predicted"/>
<sequence>MPPIRIHKDDPIQPTAEKPDGVTPQTAEAVPAPTRTIPASVPASTTASSDPPAPQPGARPVAPTASLQSSSSSTPAAPQSGYTATHVTTESRLGGPPSQYSIPPPSDAQLAGRSTTTSTTASKPGPTTLDLGPAQSHYQGEHAGGAVETQGLEEERKSLEHPPGYRQSLDNTPYDTGLANGPQGGNASTSGDGGVVDAAWNILGKAGEALKKGEEAAWKAVRNK</sequence>
<dbReference type="OrthoDB" id="5385910at2759"/>
<feature type="compositionally biased region" description="Low complexity" evidence="1">
    <location>
        <begin position="114"/>
        <end position="128"/>
    </location>
</feature>
<feature type="region of interest" description="Disordered" evidence="1">
    <location>
        <begin position="1"/>
        <end position="195"/>
    </location>
</feature>
<reference evidence="2" key="1">
    <citation type="journal article" date="2020" name="Stud. Mycol.">
        <title>101 Dothideomycetes genomes: a test case for predicting lifestyles and emergence of pathogens.</title>
        <authorList>
            <person name="Haridas S."/>
            <person name="Albert R."/>
            <person name="Binder M."/>
            <person name="Bloem J."/>
            <person name="Labutti K."/>
            <person name="Salamov A."/>
            <person name="Andreopoulos B."/>
            <person name="Baker S."/>
            <person name="Barry K."/>
            <person name="Bills G."/>
            <person name="Bluhm B."/>
            <person name="Cannon C."/>
            <person name="Castanera R."/>
            <person name="Culley D."/>
            <person name="Daum C."/>
            <person name="Ezra D."/>
            <person name="Gonzalez J."/>
            <person name="Henrissat B."/>
            <person name="Kuo A."/>
            <person name="Liang C."/>
            <person name="Lipzen A."/>
            <person name="Lutzoni F."/>
            <person name="Magnuson J."/>
            <person name="Mondo S."/>
            <person name="Nolan M."/>
            <person name="Ohm R."/>
            <person name="Pangilinan J."/>
            <person name="Park H.-J."/>
            <person name="Ramirez L."/>
            <person name="Alfaro M."/>
            <person name="Sun H."/>
            <person name="Tritt A."/>
            <person name="Yoshinaga Y."/>
            <person name="Zwiers L.-H."/>
            <person name="Turgeon B."/>
            <person name="Goodwin S."/>
            <person name="Spatafora J."/>
            <person name="Crous P."/>
            <person name="Grigoriev I."/>
        </authorList>
    </citation>
    <scope>NUCLEOTIDE SEQUENCE</scope>
    <source>
        <strain evidence="2">CBS 627.86</strain>
    </source>
</reference>
<dbReference type="AlphaFoldDB" id="A0A6A5ZPV7"/>
<evidence type="ECO:0000256" key="1">
    <source>
        <dbReference type="SAM" id="MobiDB-lite"/>
    </source>
</evidence>
<organism evidence="2 3">
    <name type="scientific">Lophiotrema nucula</name>
    <dbReference type="NCBI Taxonomy" id="690887"/>
    <lineage>
        <taxon>Eukaryota</taxon>
        <taxon>Fungi</taxon>
        <taxon>Dikarya</taxon>
        <taxon>Ascomycota</taxon>
        <taxon>Pezizomycotina</taxon>
        <taxon>Dothideomycetes</taxon>
        <taxon>Pleosporomycetidae</taxon>
        <taxon>Pleosporales</taxon>
        <taxon>Lophiotremataceae</taxon>
        <taxon>Lophiotrema</taxon>
    </lineage>
</organism>
<name>A0A6A5ZPV7_9PLEO</name>
<feature type="compositionally biased region" description="Polar residues" evidence="1">
    <location>
        <begin position="81"/>
        <end position="91"/>
    </location>
</feature>
<evidence type="ECO:0000313" key="2">
    <source>
        <dbReference type="EMBL" id="KAF2121276.1"/>
    </source>
</evidence>
<feature type="compositionally biased region" description="Low complexity" evidence="1">
    <location>
        <begin position="62"/>
        <end position="80"/>
    </location>
</feature>
<dbReference type="Proteomes" id="UP000799770">
    <property type="component" value="Unassembled WGS sequence"/>
</dbReference>
<keyword evidence="3" id="KW-1185">Reference proteome</keyword>
<feature type="compositionally biased region" description="Low complexity" evidence="1">
    <location>
        <begin position="38"/>
        <end position="50"/>
    </location>
</feature>